<evidence type="ECO:0000256" key="1">
    <source>
        <dbReference type="ARBA" id="ARBA00022596"/>
    </source>
</evidence>
<dbReference type="GeneID" id="78361909"/>
<dbReference type="EMBL" id="NHMP01000002">
    <property type="protein sequence ID" value="OXE50247.1"/>
    <property type="molecule type" value="Genomic_DNA"/>
</dbReference>
<dbReference type="InterPro" id="IPR002822">
    <property type="entry name" value="Ni_insertion"/>
</dbReference>
<name>A0A227KPQ9_9BURK</name>
<dbReference type="AlphaFoldDB" id="A0A227KPQ9"/>
<gene>
    <name evidence="3" type="ORF">ADH67_04455</name>
</gene>
<reference evidence="4" key="1">
    <citation type="submission" date="2017-05" db="EMBL/GenBank/DDBJ databases">
        <title>Improved OligoMM genomes.</title>
        <authorList>
            <person name="Garzetti D."/>
        </authorList>
    </citation>
    <scope>NUCLEOTIDE SEQUENCE [LARGE SCALE GENOMIC DNA]</scope>
    <source>
        <strain evidence="4">YL45</strain>
    </source>
</reference>
<protein>
    <recommendedName>
        <fullName evidence="5">LarC family nickel insertion protein</fullName>
    </recommendedName>
</protein>
<dbReference type="RefSeq" id="WP_084081510.1">
    <property type="nucleotide sequence ID" value="NZ_CAJTBZ010000005.1"/>
</dbReference>
<feature type="compositionally biased region" description="Basic and acidic residues" evidence="2">
    <location>
        <begin position="1"/>
        <end position="13"/>
    </location>
</feature>
<evidence type="ECO:0000313" key="3">
    <source>
        <dbReference type="EMBL" id="OXE50247.1"/>
    </source>
</evidence>
<dbReference type="PANTHER" id="PTHR36566">
    <property type="entry name" value="NICKEL INSERTION PROTEIN-RELATED"/>
    <property type="match status" value="1"/>
</dbReference>
<keyword evidence="4" id="KW-1185">Reference proteome</keyword>
<dbReference type="PANTHER" id="PTHR36566:SF1">
    <property type="entry name" value="PYRIDINIUM-3,5-BISTHIOCARBOXYLIC ACID MONONUCLEOTIDE NICKEL INSERTION PROTEIN"/>
    <property type="match status" value="1"/>
</dbReference>
<evidence type="ECO:0008006" key="5">
    <source>
        <dbReference type="Google" id="ProtNLM"/>
    </source>
</evidence>
<evidence type="ECO:0000256" key="2">
    <source>
        <dbReference type="SAM" id="MobiDB-lite"/>
    </source>
</evidence>
<feature type="region of interest" description="Disordered" evidence="2">
    <location>
        <begin position="1"/>
        <end position="33"/>
    </location>
</feature>
<keyword evidence="1" id="KW-0533">Nickel</keyword>
<sequence>MTNEYHHSHHDQSHCNIGVSHHHHEHGKHSEQGYKLKAGKKVLTIRSHSGLSGDMFLCGLIRTLGLSSQETDNILNGIFPALKGSVQLVKKEVNHIAGWHCSVQLPHEHQHRNLDDIFKIISQAQLSEKAKSYAVSAFSFVAEAEAAVHSLNIEEVHFHEVGALDSILDICLTCELFVRLNPDYFVVSPLPIADGVIHCAHGFIPSPAPAVQALLAGIPVRPFGAEGETITPTALALLKAFNPTFGGWPMIVVEKISTIYGTYTYPEVPNGALFVYGTSYV</sequence>
<organism evidence="3 4">
    <name type="scientific">Turicimonas muris</name>
    <dbReference type="NCBI Taxonomy" id="1796652"/>
    <lineage>
        <taxon>Bacteria</taxon>
        <taxon>Pseudomonadati</taxon>
        <taxon>Pseudomonadota</taxon>
        <taxon>Betaproteobacteria</taxon>
        <taxon>Burkholderiales</taxon>
        <taxon>Sutterellaceae</taxon>
        <taxon>Turicimonas</taxon>
    </lineage>
</organism>
<proteinExistence type="predicted"/>
<evidence type="ECO:0000313" key="4">
    <source>
        <dbReference type="Proteomes" id="UP000214610"/>
    </source>
</evidence>
<accession>A0A227KPQ9</accession>
<dbReference type="Pfam" id="PF01969">
    <property type="entry name" value="Ni_insertion"/>
    <property type="match status" value="1"/>
</dbReference>
<dbReference type="Proteomes" id="UP000214610">
    <property type="component" value="Unassembled WGS sequence"/>
</dbReference>
<comment type="caution">
    <text evidence="3">The sequence shown here is derived from an EMBL/GenBank/DDBJ whole genome shotgun (WGS) entry which is preliminary data.</text>
</comment>